<evidence type="ECO:0000313" key="2">
    <source>
        <dbReference type="EMBL" id="CAD9422875.1"/>
    </source>
</evidence>
<accession>A0A7S2G1G7</accession>
<feature type="region of interest" description="Disordered" evidence="1">
    <location>
        <begin position="1"/>
        <end position="98"/>
    </location>
</feature>
<dbReference type="AlphaFoldDB" id="A0A7S2G1G7"/>
<feature type="compositionally biased region" description="Basic and acidic residues" evidence="1">
    <location>
        <begin position="28"/>
        <end position="45"/>
    </location>
</feature>
<name>A0A7S2G1G7_9STRA</name>
<organism evidence="2">
    <name type="scientific">Octactis speculum</name>
    <dbReference type="NCBI Taxonomy" id="3111310"/>
    <lineage>
        <taxon>Eukaryota</taxon>
        <taxon>Sar</taxon>
        <taxon>Stramenopiles</taxon>
        <taxon>Ochrophyta</taxon>
        <taxon>Dictyochophyceae</taxon>
        <taxon>Dictyochales</taxon>
        <taxon>Dictyochaceae</taxon>
        <taxon>Octactis</taxon>
    </lineage>
</organism>
<proteinExistence type="predicted"/>
<feature type="compositionally biased region" description="Polar residues" evidence="1">
    <location>
        <begin position="82"/>
        <end position="98"/>
    </location>
</feature>
<evidence type="ECO:0000256" key="1">
    <source>
        <dbReference type="SAM" id="MobiDB-lite"/>
    </source>
</evidence>
<reference evidence="2" key="1">
    <citation type="submission" date="2021-01" db="EMBL/GenBank/DDBJ databases">
        <authorList>
            <person name="Corre E."/>
            <person name="Pelletier E."/>
            <person name="Niang G."/>
            <person name="Scheremetjew M."/>
            <person name="Finn R."/>
            <person name="Kale V."/>
            <person name="Holt S."/>
            <person name="Cochrane G."/>
            <person name="Meng A."/>
            <person name="Brown T."/>
            <person name="Cohen L."/>
        </authorList>
    </citation>
    <scope>NUCLEOTIDE SEQUENCE</scope>
    <source>
        <strain evidence="2">CCMP1381</strain>
    </source>
</reference>
<dbReference type="EMBL" id="HBGS01027772">
    <property type="protein sequence ID" value="CAD9422875.1"/>
    <property type="molecule type" value="Transcribed_RNA"/>
</dbReference>
<protein>
    <submittedName>
        <fullName evidence="2">Uncharacterized protein</fullName>
    </submittedName>
</protein>
<feature type="compositionally biased region" description="Basic and acidic residues" evidence="1">
    <location>
        <begin position="1"/>
        <end position="21"/>
    </location>
</feature>
<sequence length="98" mass="10956">MRGDSSHIRHDMRGGDMRRGDNQNYGRNDSDNQRDQRHQHYDWKKGNSYRNGGPNDDTRQRGGYNSVKSEATGAGAAGHGYPNNSKANHGAQSRVQGR</sequence>
<gene>
    <name evidence="2" type="ORF">DSPE1174_LOCUS14062</name>
</gene>